<dbReference type="InterPro" id="IPR036102">
    <property type="entry name" value="OsmC/Ohrsf"/>
</dbReference>
<dbReference type="SUPFAM" id="SSF82784">
    <property type="entry name" value="OsmC-like"/>
    <property type="match status" value="1"/>
</dbReference>
<dbReference type="Proteomes" id="UP000660668">
    <property type="component" value="Unassembled WGS sequence"/>
</dbReference>
<keyword evidence="2" id="KW-1185">Reference proteome</keyword>
<evidence type="ECO:0000313" key="1">
    <source>
        <dbReference type="EMBL" id="MBF4767238.1"/>
    </source>
</evidence>
<comment type="caution">
    <text evidence="1">The sequence shown here is derived from an EMBL/GenBank/DDBJ whole genome shotgun (WGS) entry which is preliminary data.</text>
</comment>
<accession>A0A930VIC8</accession>
<dbReference type="RefSeq" id="WP_194695385.1">
    <property type="nucleotide sequence ID" value="NZ_JADKPO010000005.1"/>
</dbReference>
<evidence type="ECO:0000313" key="2">
    <source>
        <dbReference type="Proteomes" id="UP000660668"/>
    </source>
</evidence>
<dbReference type="AlphaFoldDB" id="A0A930VIC8"/>
<name>A0A930VIC8_9ACTN</name>
<protein>
    <submittedName>
        <fullName evidence="1">OsmC family protein</fullName>
    </submittedName>
</protein>
<organism evidence="1 2">
    <name type="scientific">Nocardioides agariphilus</name>
    <dbReference type="NCBI Taxonomy" id="433664"/>
    <lineage>
        <taxon>Bacteria</taxon>
        <taxon>Bacillati</taxon>
        <taxon>Actinomycetota</taxon>
        <taxon>Actinomycetes</taxon>
        <taxon>Propionibacteriales</taxon>
        <taxon>Nocardioidaceae</taxon>
        <taxon>Nocardioides</taxon>
    </lineage>
</organism>
<dbReference type="EMBL" id="JADKPO010000005">
    <property type="protein sequence ID" value="MBF4767238.1"/>
    <property type="molecule type" value="Genomic_DNA"/>
</dbReference>
<dbReference type="InterPro" id="IPR003718">
    <property type="entry name" value="OsmC/Ohr_fam"/>
</dbReference>
<dbReference type="InterPro" id="IPR015946">
    <property type="entry name" value="KH_dom-like_a/b"/>
</dbReference>
<proteinExistence type="predicted"/>
<gene>
    <name evidence="1" type="ORF">ISU10_05605</name>
</gene>
<dbReference type="Gene3D" id="3.30.300.20">
    <property type="match status" value="1"/>
</dbReference>
<reference evidence="1" key="1">
    <citation type="submission" date="2020-11" db="EMBL/GenBank/DDBJ databases">
        <title>Nocardioides cynanchi sp. nov., isolated from soil of rhizosphere of Cynanchum wilfordii.</title>
        <authorList>
            <person name="Lee J.-S."/>
            <person name="Suh M.K."/>
            <person name="Kim J.-S."/>
        </authorList>
    </citation>
    <scope>NUCLEOTIDE SEQUENCE</scope>
    <source>
        <strain evidence="1">KCTC 19276</strain>
    </source>
</reference>
<dbReference type="Pfam" id="PF02566">
    <property type="entry name" value="OsmC"/>
    <property type="match status" value="1"/>
</dbReference>
<sequence>MTQAANSPTSDETLRWVELTRMGKERYKATNGRGGVLPIGPIEDPDFTPVELLLAALAGCAAADIDLITGKRVDPTTFEMRATGHKVRDEAGSHLVELTIQLDVRFPEGADGDRAREMLPRAIQQTRDRICTVGRTVALGEPVGYVEEDLSAREISRR</sequence>